<evidence type="ECO:0000313" key="2">
    <source>
        <dbReference type="EMBL" id="MCA9754524.1"/>
    </source>
</evidence>
<dbReference type="InterPro" id="IPR052535">
    <property type="entry name" value="Bacilysin_H2HPP_isomerase"/>
</dbReference>
<feature type="domain" description="Cupin type-2" evidence="1">
    <location>
        <begin position="45"/>
        <end position="108"/>
    </location>
</feature>
<dbReference type="Proteomes" id="UP000739538">
    <property type="component" value="Unassembled WGS sequence"/>
</dbReference>
<reference evidence="2" key="1">
    <citation type="submission" date="2020-04" db="EMBL/GenBank/DDBJ databases">
        <authorList>
            <person name="Zhang T."/>
        </authorList>
    </citation>
    <scope>NUCLEOTIDE SEQUENCE</scope>
    <source>
        <strain evidence="2">HKST-UBA02</strain>
    </source>
</reference>
<dbReference type="Pfam" id="PF07883">
    <property type="entry name" value="Cupin_2"/>
    <property type="match status" value="1"/>
</dbReference>
<dbReference type="InterPro" id="IPR011051">
    <property type="entry name" value="RmlC_Cupin_sf"/>
</dbReference>
<dbReference type="PANTHER" id="PTHR40112">
    <property type="entry name" value="H2HPP ISOMERASE"/>
    <property type="match status" value="1"/>
</dbReference>
<sequence>MARIGNVTAPGRYTLGAWKEQTAKYTQQQLERQVISTDRITVVRCSYPAGSDFCLHFHPQEQITIVESGTLVFEIEGETLEVSAGKMIAIPAGVRHRTRVDDHPAQALHLFVPCAESKEAASRPQMARV</sequence>
<proteinExistence type="predicted"/>
<comment type="caution">
    <text evidence="2">The sequence shown here is derived from an EMBL/GenBank/DDBJ whole genome shotgun (WGS) entry which is preliminary data.</text>
</comment>
<protein>
    <submittedName>
        <fullName evidence="2">Cupin domain-containing protein</fullName>
    </submittedName>
</protein>
<dbReference type="Gene3D" id="2.60.120.10">
    <property type="entry name" value="Jelly Rolls"/>
    <property type="match status" value="1"/>
</dbReference>
<dbReference type="SUPFAM" id="SSF51182">
    <property type="entry name" value="RmlC-like cupins"/>
    <property type="match status" value="1"/>
</dbReference>
<name>A0A956N8E3_UNCEI</name>
<evidence type="ECO:0000259" key="1">
    <source>
        <dbReference type="Pfam" id="PF07883"/>
    </source>
</evidence>
<dbReference type="EMBL" id="JAGQHS010000005">
    <property type="protein sequence ID" value="MCA9754524.1"/>
    <property type="molecule type" value="Genomic_DNA"/>
</dbReference>
<organism evidence="2 3">
    <name type="scientific">Eiseniibacteriota bacterium</name>
    <dbReference type="NCBI Taxonomy" id="2212470"/>
    <lineage>
        <taxon>Bacteria</taxon>
        <taxon>Candidatus Eiseniibacteriota</taxon>
    </lineage>
</organism>
<dbReference type="PANTHER" id="PTHR40112:SF1">
    <property type="entry name" value="H2HPP ISOMERASE"/>
    <property type="match status" value="1"/>
</dbReference>
<dbReference type="InterPro" id="IPR013096">
    <property type="entry name" value="Cupin_2"/>
</dbReference>
<dbReference type="AlphaFoldDB" id="A0A956N8E3"/>
<gene>
    <name evidence="2" type="ORF">KDA27_01890</name>
</gene>
<reference evidence="2" key="2">
    <citation type="journal article" date="2021" name="Microbiome">
        <title>Successional dynamics and alternative stable states in a saline activated sludge microbial community over 9 years.</title>
        <authorList>
            <person name="Wang Y."/>
            <person name="Ye J."/>
            <person name="Ju F."/>
            <person name="Liu L."/>
            <person name="Boyd J.A."/>
            <person name="Deng Y."/>
            <person name="Parks D.H."/>
            <person name="Jiang X."/>
            <person name="Yin X."/>
            <person name="Woodcroft B.J."/>
            <person name="Tyson G.W."/>
            <person name="Hugenholtz P."/>
            <person name="Polz M.F."/>
            <person name="Zhang T."/>
        </authorList>
    </citation>
    <scope>NUCLEOTIDE SEQUENCE</scope>
    <source>
        <strain evidence="2">HKST-UBA02</strain>
    </source>
</reference>
<accession>A0A956N8E3</accession>
<dbReference type="InterPro" id="IPR014710">
    <property type="entry name" value="RmlC-like_jellyroll"/>
</dbReference>
<evidence type="ECO:0000313" key="3">
    <source>
        <dbReference type="Proteomes" id="UP000739538"/>
    </source>
</evidence>